<protein>
    <submittedName>
        <fullName evidence="1">Uncharacterized protein</fullName>
    </submittedName>
</protein>
<sequence length="51" mass="5742">MIWIHTYGVGPFKRKVLRKIHDTEESALASQKVLGGTVQAYLKQPNGFDLV</sequence>
<accession>A0A1Q1PU74</accession>
<dbReference type="EMBL" id="KY295891">
    <property type="protein sequence ID" value="AQN31618.1"/>
    <property type="molecule type" value="Genomic_DNA"/>
</dbReference>
<keyword evidence="2" id="KW-1185">Reference proteome</keyword>
<organism evidence="1 2">
    <name type="scientific">Escherichia phage vB_EcoP_B</name>
    <dbReference type="NCBI Taxonomy" id="1933107"/>
    <lineage>
        <taxon>Viruses</taxon>
        <taxon>Duplodnaviria</taxon>
        <taxon>Heunggongvirae</taxon>
        <taxon>Uroviricota</taxon>
        <taxon>Caudoviricetes</taxon>
        <taxon>Autographivirales</taxon>
        <taxon>Autosignataviridae</taxon>
        <taxon>Molineuxvirinae</taxon>
        <taxon>Vectrevirus</taxon>
        <taxon>Vectrevirus bee</taxon>
    </lineage>
</organism>
<reference evidence="1 2" key="1">
    <citation type="submission" date="2016-11" db="EMBL/GenBank/DDBJ databases">
        <title>Biological and genomic characterization of a historic collection of therapeutic Escherichia coli bacteriophage.</title>
        <authorList>
            <person name="Baig A."/>
            <person name="Colom J."/>
            <person name="Atterbury R."/>
            <person name="Barrow P."/>
        </authorList>
    </citation>
    <scope>NUCLEOTIDE SEQUENCE [LARGE SCALE GENOMIC DNA]</scope>
</reference>
<dbReference type="Proteomes" id="UP000226369">
    <property type="component" value="Segment"/>
</dbReference>
<evidence type="ECO:0000313" key="1">
    <source>
        <dbReference type="EMBL" id="AQN31618.1"/>
    </source>
</evidence>
<proteinExistence type="predicted"/>
<name>A0A1Q1PU74_9CAUD</name>
<gene>
    <name evidence="1" type="ORF">B_34</name>
</gene>
<evidence type="ECO:0000313" key="2">
    <source>
        <dbReference type="Proteomes" id="UP000226369"/>
    </source>
</evidence>